<reference evidence="8" key="1">
    <citation type="submission" date="2015-01" db="EMBL/GenBank/DDBJ databases">
        <authorList>
            <person name="Manzoor Shahid"/>
            <person name="Zubair Saima"/>
        </authorList>
    </citation>
    <scope>NUCLEOTIDE SEQUENCE [LARGE SCALE GENOMIC DNA]</scope>
    <source>
        <strain evidence="8">Sp3</strain>
    </source>
</reference>
<sequence>MDAEHIHLDEFSHFKSPFHRFDPRVKIVSCLILLVMVVTLKSPVGLAAALFAICLLIMVSHLPVGRILKRIGVIIPFILAIGLFFACDTTWDSTVFF</sequence>
<gene>
    <name evidence="7" type="ORF">SSCH_870011</name>
</gene>
<proteinExistence type="predicted"/>
<organism evidence="7 8">
    <name type="scientific">Syntrophaceticus schinkii</name>
    <dbReference type="NCBI Taxonomy" id="499207"/>
    <lineage>
        <taxon>Bacteria</taxon>
        <taxon>Bacillati</taxon>
        <taxon>Bacillota</taxon>
        <taxon>Clostridia</taxon>
        <taxon>Thermoanaerobacterales</taxon>
        <taxon>Thermoanaerobacterales Family III. Incertae Sedis</taxon>
        <taxon>Syntrophaceticus</taxon>
    </lineage>
</organism>
<dbReference type="InterPro" id="IPR051611">
    <property type="entry name" value="ECF_transporter_component"/>
</dbReference>
<evidence type="ECO:0008006" key="9">
    <source>
        <dbReference type="Google" id="ProtNLM"/>
    </source>
</evidence>
<feature type="transmembrane region" description="Helical" evidence="6">
    <location>
        <begin position="46"/>
        <end position="64"/>
    </location>
</feature>
<feature type="transmembrane region" description="Helical" evidence="6">
    <location>
        <begin position="71"/>
        <end position="91"/>
    </location>
</feature>
<dbReference type="OrthoDB" id="8585740at2"/>
<evidence type="ECO:0000313" key="8">
    <source>
        <dbReference type="Proteomes" id="UP000046155"/>
    </source>
</evidence>
<keyword evidence="5 6" id="KW-0472">Membrane</keyword>
<dbReference type="EMBL" id="CDRZ01000288">
    <property type="protein sequence ID" value="CEO90411.1"/>
    <property type="molecule type" value="Genomic_DNA"/>
</dbReference>
<comment type="subcellular location">
    <subcellularLocation>
        <location evidence="1">Membrane</location>
        <topology evidence="1">Multi-pass membrane protein</topology>
    </subcellularLocation>
</comment>
<dbReference type="PANTHER" id="PTHR34857:SF2">
    <property type="entry name" value="SLL0384 PROTEIN"/>
    <property type="match status" value="1"/>
</dbReference>
<dbReference type="RefSeq" id="WP_044666175.1">
    <property type="nucleotide sequence ID" value="NZ_CDRZ01000288.1"/>
</dbReference>
<dbReference type="PANTHER" id="PTHR34857">
    <property type="entry name" value="SLL0384 PROTEIN"/>
    <property type="match status" value="1"/>
</dbReference>
<accession>A0A0B7MQX9</accession>
<evidence type="ECO:0000256" key="4">
    <source>
        <dbReference type="ARBA" id="ARBA00022989"/>
    </source>
</evidence>
<keyword evidence="2" id="KW-1003">Cell membrane</keyword>
<evidence type="ECO:0000256" key="5">
    <source>
        <dbReference type="ARBA" id="ARBA00023136"/>
    </source>
</evidence>
<dbReference type="Pfam" id="PF02361">
    <property type="entry name" value="CbiQ"/>
    <property type="match status" value="1"/>
</dbReference>
<dbReference type="GO" id="GO:0005886">
    <property type="term" value="C:plasma membrane"/>
    <property type="evidence" value="ECO:0007669"/>
    <property type="project" value="UniProtKB-ARBA"/>
</dbReference>
<evidence type="ECO:0000256" key="2">
    <source>
        <dbReference type="ARBA" id="ARBA00022475"/>
    </source>
</evidence>
<protein>
    <recommendedName>
        <fullName evidence="9">Cobalt transport protein</fullName>
    </recommendedName>
</protein>
<evidence type="ECO:0000313" key="7">
    <source>
        <dbReference type="EMBL" id="CEO90411.1"/>
    </source>
</evidence>
<name>A0A0B7MQX9_9FIRM</name>
<evidence type="ECO:0000256" key="3">
    <source>
        <dbReference type="ARBA" id="ARBA00022692"/>
    </source>
</evidence>
<keyword evidence="8" id="KW-1185">Reference proteome</keyword>
<dbReference type="Proteomes" id="UP000046155">
    <property type="component" value="Unassembled WGS sequence"/>
</dbReference>
<keyword evidence="3 6" id="KW-0812">Transmembrane</keyword>
<evidence type="ECO:0000256" key="1">
    <source>
        <dbReference type="ARBA" id="ARBA00004141"/>
    </source>
</evidence>
<keyword evidence="4 6" id="KW-1133">Transmembrane helix</keyword>
<dbReference type="InterPro" id="IPR003339">
    <property type="entry name" value="ABC/ECF_trnsptr_transmembrane"/>
</dbReference>
<dbReference type="AlphaFoldDB" id="A0A0B7MQX9"/>
<evidence type="ECO:0000256" key="6">
    <source>
        <dbReference type="SAM" id="Phobius"/>
    </source>
</evidence>